<gene>
    <name evidence="8" type="primary">mobA</name>
    <name evidence="10" type="ordered locus">Murru_2825</name>
</gene>
<dbReference type="GO" id="GO:0005525">
    <property type="term" value="F:GTP binding"/>
    <property type="evidence" value="ECO:0007669"/>
    <property type="project" value="UniProtKB-UniRule"/>
</dbReference>
<dbReference type="InterPro" id="IPR013482">
    <property type="entry name" value="Molybde_CF_guanTrfase"/>
</dbReference>
<dbReference type="InterPro" id="IPR029044">
    <property type="entry name" value="Nucleotide-diphossugar_trans"/>
</dbReference>
<keyword evidence="3 8" id="KW-0479">Metal-binding</keyword>
<keyword evidence="7 8" id="KW-0501">Molybdenum cofactor biosynthesis</keyword>
<evidence type="ECO:0000313" key="11">
    <source>
        <dbReference type="Proteomes" id="UP000008908"/>
    </source>
</evidence>
<dbReference type="Gene3D" id="3.90.550.10">
    <property type="entry name" value="Spore Coat Polysaccharide Biosynthesis Protein SpsA, Chain A"/>
    <property type="match status" value="1"/>
</dbReference>
<feature type="binding site" evidence="8">
    <location>
        <position position="68"/>
    </location>
    <ligand>
        <name>GTP</name>
        <dbReference type="ChEBI" id="CHEBI:37565"/>
    </ligand>
</feature>
<keyword evidence="4 8" id="KW-0547">Nucleotide-binding</keyword>
<dbReference type="CDD" id="cd02503">
    <property type="entry name" value="MobA"/>
    <property type="match status" value="1"/>
</dbReference>
<comment type="domain">
    <text evidence="8">The N-terminal domain determines nucleotide recognition and specific binding, while the C-terminal domain determines the specific binding to the target protein.</text>
</comment>
<dbReference type="InterPro" id="IPR025877">
    <property type="entry name" value="MobA-like_NTP_Trfase"/>
</dbReference>
<feature type="binding site" evidence="8">
    <location>
        <position position="97"/>
    </location>
    <ligand>
        <name>Mg(2+)</name>
        <dbReference type="ChEBI" id="CHEBI:18420"/>
    </ligand>
</feature>
<dbReference type="KEGG" id="mrs:Murru_2825"/>
<dbReference type="HOGENOM" id="CLU_055597_2_1_10"/>
<comment type="caution">
    <text evidence="8">Lacks conserved residue(s) required for the propagation of feature annotation.</text>
</comment>
<dbReference type="STRING" id="886377.Murru_2825"/>
<dbReference type="RefSeq" id="WP_014034130.1">
    <property type="nucleotide sequence ID" value="NC_015945.1"/>
</dbReference>
<accession>G2PJ28</accession>
<evidence type="ECO:0000256" key="6">
    <source>
        <dbReference type="ARBA" id="ARBA00023134"/>
    </source>
</evidence>
<dbReference type="OrthoDB" id="9788394at2"/>
<dbReference type="GO" id="GO:0046872">
    <property type="term" value="F:metal ion binding"/>
    <property type="evidence" value="ECO:0007669"/>
    <property type="project" value="UniProtKB-KW"/>
</dbReference>
<keyword evidence="2 8" id="KW-0808">Transferase</keyword>
<dbReference type="PANTHER" id="PTHR19136:SF81">
    <property type="entry name" value="MOLYBDENUM COFACTOR GUANYLYLTRANSFERASE"/>
    <property type="match status" value="1"/>
</dbReference>
<dbReference type="eggNOG" id="COG0746">
    <property type="taxonomic scope" value="Bacteria"/>
</dbReference>
<comment type="cofactor">
    <cofactor evidence="8">
        <name>Mg(2+)</name>
        <dbReference type="ChEBI" id="CHEBI:18420"/>
    </cofactor>
</comment>
<evidence type="ECO:0000256" key="2">
    <source>
        <dbReference type="ARBA" id="ARBA00022679"/>
    </source>
</evidence>
<feature type="domain" description="MobA-like NTP transferase" evidence="9">
    <location>
        <begin position="9"/>
        <end position="161"/>
    </location>
</feature>
<comment type="catalytic activity">
    <reaction evidence="8">
        <text>Mo-molybdopterin + GTP + H(+) = Mo-molybdopterin guanine dinucleotide + diphosphate</text>
        <dbReference type="Rhea" id="RHEA:34243"/>
        <dbReference type="ChEBI" id="CHEBI:15378"/>
        <dbReference type="ChEBI" id="CHEBI:33019"/>
        <dbReference type="ChEBI" id="CHEBI:37565"/>
        <dbReference type="ChEBI" id="CHEBI:71302"/>
        <dbReference type="ChEBI" id="CHEBI:71310"/>
        <dbReference type="EC" id="2.7.7.77"/>
    </reaction>
</comment>
<reference evidence="11" key="1">
    <citation type="submission" date="2011-08" db="EMBL/GenBank/DDBJ databases">
        <title>The complete genome of Muricauda ruestringensis DSM 13258.</title>
        <authorList>
            <person name="Lucas S."/>
            <person name="Han J."/>
            <person name="Lapidus A."/>
            <person name="Bruce D."/>
            <person name="Goodwin L."/>
            <person name="Pitluck S."/>
            <person name="Peters L."/>
            <person name="Kyrpides N."/>
            <person name="Mavromatis K."/>
            <person name="Ivanova N."/>
            <person name="Ovchinnikova G."/>
            <person name="Teshima H."/>
            <person name="Detter J.C."/>
            <person name="Tapia R."/>
            <person name="Han C."/>
            <person name="Land M."/>
            <person name="Hauser L."/>
            <person name="Markowitz V."/>
            <person name="Cheng J.-F."/>
            <person name="Hugenholtz P."/>
            <person name="Woyke T."/>
            <person name="Wu D."/>
            <person name="Spring S."/>
            <person name="Schroeder M."/>
            <person name="Brambilla E."/>
            <person name="Klenk H.-P."/>
            <person name="Eisen J.A."/>
        </authorList>
    </citation>
    <scope>NUCLEOTIDE SEQUENCE [LARGE SCALE GENOMIC DNA]</scope>
    <source>
        <strain evidence="11">DSM 13258 / LMG 19739 / B1</strain>
    </source>
</reference>
<dbReference type="Proteomes" id="UP000008908">
    <property type="component" value="Chromosome"/>
</dbReference>
<comment type="subcellular location">
    <subcellularLocation>
        <location evidence="8">Cytoplasm</location>
    </subcellularLocation>
</comment>
<feature type="binding site" evidence="8">
    <location>
        <position position="24"/>
    </location>
    <ligand>
        <name>GTP</name>
        <dbReference type="ChEBI" id="CHEBI:37565"/>
    </ligand>
</feature>
<dbReference type="GO" id="GO:0006777">
    <property type="term" value="P:Mo-molybdopterin cofactor biosynthetic process"/>
    <property type="evidence" value="ECO:0007669"/>
    <property type="project" value="UniProtKB-KW"/>
</dbReference>
<keyword evidence="6 8" id="KW-0342">GTP-binding</keyword>
<evidence type="ECO:0000256" key="3">
    <source>
        <dbReference type="ARBA" id="ARBA00022723"/>
    </source>
</evidence>
<proteinExistence type="inferred from homology"/>
<feature type="binding site" evidence="8">
    <location>
        <begin position="12"/>
        <end position="14"/>
    </location>
    <ligand>
        <name>GTP</name>
        <dbReference type="ChEBI" id="CHEBI:37565"/>
    </ligand>
</feature>
<evidence type="ECO:0000313" key="10">
    <source>
        <dbReference type="EMBL" id="AEM71849.1"/>
    </source>
</evidence>
<dbReference type="AlphaFoldDB" id="G2PJ28"/>
<dbReference type="GO" id="GO:0005737">
    <property type="term" value="C:cytoplasm"/>
    <property type="evidence" value="ECO:0007669"/>
    <property type="project" value="UniProtKB-SubCell"/>
</dbReference>
<organism evidence="10 11">
    <name type="scientific">Allomuricauda ruestringensis (strain DSM 13258 / CIP 107369 / LMG 19739 / B1)</name>
    <name type="common">Muricauda ruestringensis</name>
    <dbReference type="NCBI Taxonomy" id="886377"/>
    <lineage>
        <taxon>Bacteria</taxon>
        <taxon>Pseudomonadati</taxon>
        <taxon>Bacteroidota</taxon>
        <taxon>Flavobacteriia</taxon>
        <taxon>Flavobacteriales</taxon>
        <taxon>Flavobacteriaceae</taxon>
        <taxon>Flagellimonas</taxon>
    </lineage>
</organism>
<name>G2PJ28_ALLRU</name>
<evidence type="ECO:0000259" key="9">
    <source>
        <dbReference type="Pfam" id="PF12804"/>
    </source>
</evidence>
<dbReference type="GO" id="GO:0061603">
    <property type="term" value="F:molybdenum cofactor guanylyltransferase activity"/>
    <property type="evidence" value="ECO:0007669"/>
    <property type="project" value="UniProtKB-EC"/>
</dbReference>
<protein>
    <recommendedName>
        <fullName evidence="8">Probable molybdenum cofactor guanylyltransferase</fullName>
        <shortName evidence="8">MoCo guanylyltransferase</shortName>
        <ecNumber evidence="8">2.7.7.77</ecNumber>
    </recommendedName>
    <alternativeName>
        <fullName evidence="8">GTP:molybdopterin guanylyltransferase</fullName>
    </alternativeName>
    <alternativeName>
        <fullName evidence="8">Mo-MPT guanylyltransferase</fullName>
    </alternativeName>
    <alternativeName>
        <fullName evidence="8">Molybdopterin guanylyltransferase</fullName>
    </alternativeName>
    <alternativeName>
        <fullName evidence="8">Molybdopterin-guanine dinucleotide synthase</fullName>
        <shortName evidence="8">MGD synthase</shortName>
    </alternativeName>
</protein>
<reference evidence="10 11" key="2">
    <citation type="journal article" date="2012" name="Stand. Genomic Sci.">
        <title>Complete genome sequence of the facultatively anaerobic, appendaged bacterium Muricauda ruestringensis type strain (B1(T)).</title>
        <authorList>
            <person name="Huntemann M."/>
            <person name="Teshima H."/>
            <person name="Lapidus A."/>
            <person name="Nolan M."/>
            <person name="Lucas S."/>
            <person name="Hammon N."/>
            <person name="Deshpande S."/>
            <person name="Cheng J.F."/>
            <person name="Tapia R."/>
            <person name="Goodwin L.A."/>
            <person name="Pitluck S."/>
            <person name="Liolios K."/>
            <person name="Pagani I."/>
            <person name="Ivanova N."/>
            <person name="Mavromatis K."/>
            <person name="Mikhailova N."/>
            <person name="Pati A."/>
            <person name="Chen A."/>
            <person name="Palaniappan K."/>
            <person name="Land M."/>
            <person name="Hauser L."/>
            <person name="Pan C."/>
            <person name="Brambilla E.M."/>
            <person name="Rohde M."/>
            <person name="Spring S."/>
            <person name="Goker M."/>
            <person name="Detter J.C."/>
            <person name="Bristow J."/>
            <person name="Eisen J.A."/>
            <person name="Markowitz V."/>
            <person name="Hugenholtz P."/>
            <person name="Kyrpides N.C."/>
            <person name="Klenk H.P."/>
            <person name="Woyke T."/>
        </authorList>
    </citation>
    <scope>NUCLEOTIDE SEQUENCE [LARGE SCALE GENOMIC DNA]</scope>
    <source>
        <strain evidence="11">DSM 13258 / LMG 19739 / B1</strain>
    </source>
</reference>
<comment type="function">
    <text evidence="8">Transfers a GMP moiety from GTP to Mo-molybdopterin (Mo-MPT) cofactor (Moco or molybdenum cofactor) to form Mo-molybdopterin guanine dinucleotide (Mo-MGD) cofactor.</text>
</comment>
<evidence type="ECO:0000256" key="7">
    <source>
        <dbReference type="ARBA" id="ARBA00023150"/>
    </source>
</evidence>
<evidence type="ECO:0000256" key="5">
    <source>
        <dbReference type="ARBA" id="ARBA00022842"/>
    </source>
</evidence>
<dbReference type="HAMAP" id="MF_00316">
    <property type="entry name" value="MobA"/>
    <property type="match status" value="1"/>
</dbReference>
<evidence type="ECO:0000256" key="8">
    <source>
        <dbReference type="HAMAP-Rule" id="MF_00316"/>
    </source>
</evidence>
<comment type="similarity">
    <text evidence="8">Belongs to the MobA family.</text>
</comment>
<feature type="binding site" evidence="8">
    <location>
        <position position="97"/>
    </location>
    <ligand>
        <name>GTP</name>
        <dbReference type="ChEBI" id="CHEBI:37565"/>
    </ligand>
</feature>
<dbReference type="EC" id="2.7.7.77" evidence="8"/>
<dbReference type="SUPFAM" id="SSF53448">
    <property type="entry name" value="Nucleotide-diphospho-sugar transferases"/>
    <property type="match status" value="1"/>
</dbReference>
<keyword evidence="11" id="KW-1185">Reference proteome</keyword>
<keyword evidence="5 8" id="KW-0460">Magnesium</keyword>
<dbReference type="PANTHER" id="PTHR19136">
    <property type="entry name" value="MOLYBDENUM COFACTOR GUANYLYLTRANSFERASE"/>
    <property type="match status" value="1"/>
</dbReference>
<evidence type="ECO:0000256" key="1">
    <source>
        <dbReference type="ARBA" id="ARBA00022490"/>
    </source>
</evidence>
<dbReference type="Pfam" id="PF12804">
    <property type="entry name" value="NTP_transf_3"/>
    <property type="match status" value="1"/>
</dbReference>
<keyword evidence="1 8" id="KW-0963">Cytoplasm</keyword>
<sequence length="195" mass="21367">MLNPSNLTGIILAGGKSTRMGKDKAFLILEDKPFISHIVETVKQCAENVLIISNNQKLDSLGVTRHADLIPNLGPIGGIYTGLTLSSAEFNLVVACDTPFLSKETIDVLIDGIDDGHDGFIVQYEDVPMPLIGIYRKSSIACFKEAIDEGKLGLQKLLATMQTKIIVLPKSHSKSVWNINTLEDFKTIKKLKKET</sequence>
<dbReference type="EMBL" id="CP002999">
    <property type="protein sequence ID" value="AEM71849.1"/>
    <property type="molecule type" value="Genomic_DNA"/>
</dbReference>
<evidence type="ECO:0000256" key="4">
    <source>
        <dbReference type="ARBA" id="ARBA00022741"/>
    </source>
</evidence>